<dbReference type="GO" id="GO:0004674">
    <property type="term" value="F:protein serine/threonine kinase activity"/>
    <property type="evidence" value="ECO:0007669"/>
    <property type="project" value="TreeGrafter"/>
</dbReference>
<dbReference type="EMBL" id="KB932227">
    <property type="protein sequence ID" value="KCV67382.1"/>
    <property type="molecule type" value="Genomic_DNA"/>
</dbReference>
<dbReference type="InterPro" id="IPR000719">
    <property type="entry name" value="Prot_kinase_dom"/>
</dbReference>
<sequence length="116" mass="12621">MPELNAMTVRYAAPEVITAFRRGTPLDAGHFFPADMYAAGLMLYECTTRTAFWNNMDINQIMDAVLGGQRPDAAHAPDLAVSAWQTDPNRRPAAHIFRQQCAALFVAAGGLNSSHG</sequence>
<dbReference type="RefSeq" id="XP_009498214.1">
    <property type="nucleotide sequence ID" value="XM_009499939.1"/>
</dbReference>
<keyword evidence="3" id="KW-0418">Kinase</keyword>
<dbReference type="InterPro" id="IPR051681">
    <property type="entry name" value="Ser/Thr_Kinases-Pseudokinases"/>
</dbReference>
<proteinExistence type="predicted"/>
<dbReference type="PANTHER" id="PTHR44329">
    <property type="entry name" value="SERINE/THREONINE-PROTEIN KINASE TNNI3K-RELATED"/>
    <property type="match status" value="1"/>
</dbReference>
<dbReference type="AlphaFoldDB" id="A0A058Z1I4"/>
<dbReference type="Gene3D" id="1.10.510.10">
    <property type="entry name" value="Transferase(Phosphotransferase) domain 1"/>
    <property type="match status" value="1"/>
</dbReference>
<dbReference type="SUPFAM" id="SSF56112">
    <property type="entry name" value="Protein kinase-like (PK-like)"/>
    <property type="match status" value="1"/>
</dbReference>
<gene>
    <name evidence="6" type="ORF">H696_06195</name>
</gene>
<keyword evidence="7" id="KW-1185">Reference proteome</keyword>
<dbReference type="PANTHER" id="PTHR44329:SF288">
    <property type="entry name" value="MITOGEN-ACTIVATED PROTEIN KINASE KINASE KINASE 20"/>
    <property type="match status" value="1"/>
</dbReference>
<dbReference type="Proteomes" id="UP000030693">
    <property type="component" value="Unassembled WGS sequence"/>
</dbReference>
<evidence type="ECO:0000256" key="4">
    <source>
        <dbReference type="ARBA" id="ARBA00022840"/>
    </source>
</evidence>
<evidence type="ECO:0000259" key="5">
    <source>
        <dbReference type="PROSITE" id="PS50011"/>
    </source>
</evidence>
<evidence type="ECO:0000313" key="6">
    <source>
        <dbReference type="EMBL" id="KCV67382.1"/>
    </source>
</evidence>
<dbReference type="PROSITE" id="PS50011">
    <property type="entry name" value="PROTEIN_KINASE_DOM"/>
    <property type="match status" value="1"/>
</dbReference>
<evidence type="ECO:0000256" key="3">
    <source>
        <dbReference type="ARBA" id="ARBA00022777"/>
    </source>
</evidence>
<accession>A0A058Z1I4</accession>
<keyword evidence="4" id="KW-0067">ATP-binding</keyword>
<evidence type="ECO:0000313" key="7">
    <source>
        <dbReference type="Proteomes" id="UP000030693"/>
    </source>
</evidence>
<name>A0A058Z1I4_FONAL</name>
<evidence type="ECO:0000256" key="1">
    <source>
        <dbReference type="ARBA" id="ARBA00022679"/>
    </source>
</evidence>
<feature type="domain" description="Protein kinase" evidence="5">
    <location>
        <begin position="1"/>
        <end position="105"/>
    </location>
</feature>
<evidence type="ECO:0000256" key="2">
    <source>
        <dbReference type="ARBA" id="ARBA00022741"/>
    </source>
</evidence>
<keyword evidence="2" id="KW-0547">Nucleotide-binding</keyword>
<dbReference type="InterPro" id="IPR011009">
    <property type="entry name" value="Kinase-like_dom_sf"/>
</dbReference>
<organism evidence="6">
    <name type="scientific">Fonticula alba</name>
    <name type="common">Slime mold</name>
    <dbReference type="NCBI Taxonomy" id="691883"/>
    <lineage>
        <taxon>Eukaryota</taxon>
        <taxon>Rotosphaerida</taxon>
        <taxon>Fonticulaceae</taxon>
        <taxon>Fonticula</taxon>
    </lineage>
</organism>
<dbReference type="GO" id="GO:0005524">
    <property type="term" value="F:ATP binding"/>
    <property type="evidence" value="ECO:0007669"/>
    <property type="project" value="UniProtKB-KW"/>
</dbReference>
<keyword evidence="1" id="KW-0808">Transferase</keyword>
<dbReference type="GeneID" id="20530920"/>
<protein>
    <recommendedName>
        <fullName evidence="5">Protein kinase domain-containing protein</fullName>
    </recommendedName>
</protein>
<reference evidence="6" key="1">
    <citation type="submission" date="2013-04" db="EMBL/GenBank/DDBJ databases">
        <title>The Genome Sequence of Fonticula alba ATCC 38817.</title>
        <authorList>
            <consortium name="The Broad Institute Genomics Platform"/>
            <person name="Russ C."/>
            <person name="Cuomo C."/>
            <person name="Burger G."/>
            <person name="Gray M.W."/>
            <person name="Holland P.W.H."/>
            <person name="King N."/>
            <person name="Lang F.B.F."/>
            <person name="Roger A.J."/>
            <person name="Ruiz-Trillo I."/>
            <person name="Brown M."/>
            <person name="Walker B."/>
            <person name="Young S."/>
            <person name="Zeng Q."/>
            <person name="Gargeya S."/>
            <person name="Fitzgerald M."/>
            <person name="Haas B."/>
            <person name="Abouelleil A."/>
            <person name="Allen A.W."/>
            <person name="Alvarado L."/>
            <person name="Arachchi H.M."/>
            <person name="Berlin A.M."/>
            <person name="Chapman S.B."/>
            <person name="Gainer-Dewar J."/>
            <person name="Goldberg J."/>
            <person name="Griggs A."/>
            <person name="Gujja S."/>
            <person name="Hansen M."/>
            <person name="Howarth C."/>
            <person name="Imamovic A."/>
            <person name="Ireland A."/>
            <person name="Larimer J."/>
            <person name="McCowan C."/>
            <person name="Murphy C."/>
            <person name="Pearson M."/>
            <person name="Poon T.W."/>
            <person name="Priest M."/>
            <person name="Roberts A."/>
            <person name="Saif S."/>
            <person name="Shea T."/>
            <person name="Sisk P."/>
            <person name="Sykes S."/>
            <person name="Wortman J."/>
            <person name="Nusbaum C."/>
            <person name="Birren B."/>
        </authorList>
    </citation>
    <scope>NUCLEOTIDE SEQUENCE [LARGE SCALE GENOMIC DNA]</scope>
    <source>
        <strain evidence="6">ATCC 38817</strain>
    </source>
</reference>